<feature type="compositionally biased region" description="Polar residues" evidence="1">
    <location>
        <begin position="1"/>
        <end position="15"/>
    </location>
</feature>
<feature type="region of interest" description="Disordered" evidence="1">
    <location>
        <begin position="33"/>
        <end position="59"/>
    </location>
</feature>
<accession>A0A0L9T403</accession>
<evidence type="ECO:0000313" key="2">
    <source>
        <dbReference type="EMBL" id="KOM25318.1"/>
    </source>
</evidence>
<gene>
    <name evidence="2" type="ORF">LR48_Vigan97s000800</name>
</gene>
<protein>
    <submittedName>
        <fullName evidence="2">Uncharacterized protein</fullName>
    </submittedName>
</protein>
<reference evidence="3" key="1">
    <citation type="journal article" date="2015" name="Proc. Natl. Acad. Sci. U.S.A.">
        <title>Genome sequencing of adzuki bean (Vigna angularis) provides insight into high starch and low fat accumulation and domestication.</title>
        <authorList>
            <person name="Yang K."/>
            <person name="Tian Z."/>
            <person name="Chen C."/>
            <person name="Luo L."/>
            <person name="Zhao B."/>
            <person name="Wang Z."/>
            <person name="Yu L."/>
            <person name="Li Y."/>
            <person name="Sun Y."/>
            <person name="Li W."/>
            <person name="Chen Y."/>
            <person name="Li Y."/>
            <person name="Zhang Y."/>
            <person name="Ai D."/>
            <person name="Zhao J."/>
            <person name="Shang C."/>
            <person name="Ma Y."/>
            <person name="Wu B."/>
            <person name="Wang M."/>
            <person name="Gao L."/>
            <person name="Sun D."/>
            <person name="Zhang P."/>
            <person name="Guo F."/>
            <person name="Wang W."/>
            <person name="Li Y."/>
            <person name="Wang J."/>
            <person name="Varshney R.K."/>
            <person name="Wang J."/>
            <person name="Ling H.Q."/>
            <person name="Wan P."/>
        </authorList>
    </citation>
    <scope>NUCLEOTIDE SEQUENCE</scope>
    <source>
        <strain evidence="3">cv. Jingnong 6</strain>
    </source>
</reference>
<dbReference type="AlphaFoldDB" id="A0A0L9T403"/>
<evidence type="ECO:0000256" key="1">
    <source>
        <dbReference type="SAM" id="MobiDB-lite"/>
    </source>
</evidence>
<organism evidence="2 3">
    <name type="scientific">Phaseolus angularis</name>
    <name type="common">Azuki bean</name>
    <name type="synonym">Vigna angularis</name>
    <dbReference type="NCBI Taxonomy" id="3914"/>
    <lineage>
        <taxon>Eukaryota</taxon>
        <taxon>Viridiplantae</taxon>
        <taxon>Streptophyta</taxon>
        <taxon>Embryophyta</taxon>
        <taxon>Tracheophyta</taxon>
        <taxon>Spermatophyta</taxon>
        <taxon>Magnoliopsida</taxon>
        <taxon>eudicotyledons</taxon>
        <taxon>Gunneridae</taxon>
        <taxon>Pentapetalae</taxon>
        <taxon>rosids</taxon>
        <taxon>fabids</taxon>
        <taxon>Fabales</taxon>
        <taxon>Fabaceae</taxon>
        <taxon>Papilionoideae</taxon>
        <taxon>50 kb inversion clade</taxon>
        <taxon>NPAAA clade</taxon>
        <taxon>indigoferoid/millettioid clade</taxon>
        <taxon>Phaseoleae</taxon>
        <taxon>Vigna</taxon>
    </lineage>
</organism>
<evidence type="ECO:0000313" key="3">
    <source>
        <dbReference type="Proteomes" id="UP000053144"/>
    </source>
</evidence>
<name>A0A0L9T403_PHAAN</name>
<feature type="region of interest" description="Disordered" evidence="1">
    <location>
        <begin position="1"/>
        <end position="21"/>
    </location>
</feature>
<dbReference type="EMBL" id="KQ258263">
    <property type="protein sequence ID" value="KOM25318.1"/>
    <property type="molecule type" value="Genomic_DNA"/>
</dbReference>
<dbReference type="Proteomes" id="UP000053144">
    <property type="component" value="Unassembled WGS sequence"/>
</dbReference>
<feature type="compositionally biased region" description="Low complexity" evidence="1">
    <location>
        <begin position="39"/>
        <end position="50"/>
    </location>
</feature>
<proteinExistence type="predicted"/>
<sequence>MQQTSRSHIQKQPRSWQEAEAAALGCSPASFKLQPPLPVSQSSSFMVFQQPPRPRRRDKLDVVEVAASLDAL</sequence>
<dbReference type="Gramene" id="KOM25318">
    <property type="protein sequence ID" value="KOM25318"/>
    <property type="gene ID" value="LR48_Vigan97s000800"/>
</dbReference>